<sequence length="91" mass="10484">MGFFSKLFKKDDNIQESIAEPVHYNGFVIYPEPIHENGQYRVAGRICLSKDNDTLTHTFIRSDVLNNIEDAQELMISKSKLFIDQSGEDIF</sequence>
<reference evidence="1 2" key="1">
    <citation type="journal article" date="2016" name="Int. J. Syst. Evol. Microbiol.">
        <title>Paraphotobacterium marinum gen. nov., sp. nov., a member of the family Vibrionaceae, isolated from surface seawater.</title>
        <authorList>
            <person name="Huang Z."/>
            <person name="Dong C."/>
            <person name="Shao Z."/>
        </authorList>
    </citation>
    <scope>NUCLEOTIDE SEQUENCE [LARGE SCALE GENOMIC DNA]</scope>
    <source>
        <strain evidence="1 2">NSCS20N07D</strain>
    </source>
</reference>
<dbReference type="OrthoDB" id="9800971at2"/>
<dbReference type="EMBL" id="CP022356">
    <property type="protein sequence ID" value="ASK79549.1"/>
    <property type="molecule type" value="Genomic_DNA"/>
</dbReference>
<dbReference type="Proteomes" id="UP000242175">
    <property type="component" value="Chromosome small"/>
</dbReference>
<keyword evidence="2" id="KW-1185">Reference proteome</keyword>
<gene>
    <name evidence="1" type="ORF">CF386_10870</name>
</gene>
<dbReference type="InterPro" id="IPR018772">
    <property type="entry name" value="Transcription_activator_HlyU"/>
</dbReference>
<accession>A0A220VGU2</accession>
<dbReference type="AlphaFoldDB" id="A0A220VGU2"/>
<proteinExistence type="predicted"/>
<dbReference type="KEGG" id="pmai:CF386_10870"/>
<evidence type="ECO:0000313" key="2">
    <source>
        <dbReference type="Proteomes" id="UP000242175"/>
    </source>
</evidence>
<organism evidence="1 2">
    <name type="scientific">Paraphotobacterium marinum</name>
    <dbReference type="NCBI Taxonomy" id="1755811"/>
    <lineage>
        <taxon>Bacteria</taxon>
        <taxon>Pseudomonadati</taxon>
        <taxon>Pseudomonadota</taxon>
        <taxon>Gammaproteobacteria</taxon>
        <taxon>Vibrionales</taxon>
        <taxon>Vibrionaceae</taxon>
        <taxon>Paraphotobacterium</taxon>
    </lineage>
</organism>
<dbReference type="RefSeq" id="WP_089074457.1">
    <property type="nucleotide sequence ID" value="NZ_CBCSAM010000008.1"/>
</dbReference>
<name>A0A220VGU2_9GAMM</name>
<dbReference type="Pfam" id="PF10115">
    <property type="entry name" value="HlyU"/>
    <property type="match status" value="1"/>
</dbReference>
<protein>
    <submittedName>
        <fullName evidence="1">Transcriptional regulator</fullName>
    </submittedName>
</protein>
<evidence type="ECO:0000313" key="1">
    <source>
        <dbReference type="EMBL" id="ASK79549.1"/>
    </source>
</evidence>